<dbReference type="RefSeq" id="WP_322776165.1">
    <property type="nucleotide sequence ID" value="NZ_JARJFB010000008.1"/>
</dbReference>
<evidence type="ECO:0000256" key="3">
    <source>
        <dbReference type="ARBA" id="ARBA00022692"/>
    </source>
</evidence>
<feature type="transmembrane region" description="Helical" evidence="6">
    <location>
        <begin position="91"/>
        <end position="110"/>
    </location>
</feature>
<dbReference type="CDD" id="cd06574">
    <property type="entry name" value="TM_PBP1_branched-chain-AA_like"/>
    <property type="match status" value="1"/>
</dbReference>
<evidence type="ECO:0000313" key="7">
    <source>
        <dbReference type="EMBL" id="MEA0970263.1"/>
    </source>
</evidence>
<evidence type="ECO:0000313" key="8">
    <source>
        <dbReference type="Proteomes" id="UP001291687"/>
    </source>
</evidence>
<feature type="transmembrane region" description="Helical" evidence="6">
    <location>
        <begin position="208"/>
        <end position="225"/>
    </location>
</feature>
<keyword evidence="2" id="KW-1003">Cell membrane</keyword>
<evidence type="ECO:0000256" key="2">
    <source>
        <dbReference type="ARBA" id="ARBA00022475"/>
    </source>
</evidence>
<feature type="transmembrane region" description="Helical" evidence="6">
    <location>
        <begin position="130"/>
        <end position="152"/>
    </location>
</feature>
<dbReference type="EMBL" id="JARJFB010000008">
    <property type="protein sequence ID" value="MEA0970263.1"/>
    <property type="molecule type" value="Genomic_DNA"/>
</dbReference>
<keyword evidence="4 6" id="KW-1133">Transmembrane helix</keyword>
<dbReference type="PANTHER" id="PTHR32196:SF69">
    <property type="entry name" value="BRANCHED-CHAIN AMINO ACID TRANSPORT SYSTEM, PERMEASE PROTEIN"/>
    <property type="match status" value="1"/>
</dbReference>
<accession>A0ABU5NAR9</accession>
<comment type="caution">
    <text evidence="7">The sequence shown here is derived from an EMBL/GenBank/DDBJ whole genome shotgun (WGS) entry which is preliminary data.</text>
</comment>
<dbReference type="InterPro" id="IPR001851">
    <property type="entry name" value="ABC_transp_permease"/>
</dbReference>
<feature type="transmembrane region" description="Helical" evidence="6">
    <location>
        <begin position="12"/>
        <end position="30"/>
    </location>
</feature>
<sequence length="280" mass="29226">MINTLIEIAPSGLMQGLILSILVTGVMVPFRLLNFPDLTAEGSYPLGGALCASLIVAGLHPLLSLAIACTAAGIVGICTAIIYIRYKVNTLLAGIILSTMVYSINLRAMGKPNIALFELPNLFQNIAHGISPQIITLLIINLVIMGALYSFLNTEKGLQFRATGLNPKVAEKFGVDLNRNIIAGLFIGNAFSGLAGGLLVQIQGYADIGIGVGIVIHALAAMMIGEKLIGTNSILKLTIAPFIGSIIYQQLQGVALAAGLAPSDLKLLTGAIVLGIIALR</sequence>
<evidence type="ECO:0000256" key="5">
    <source>
        <dbReference type="ARBA" id="ARBA00023136"/>
    </source>
</evidence>
<keyword evidence="8" id="KW-1185">Reference proteome</keyword>
<evidence type="ECO:0000256" key="1">
    <source>
        <dbReference type="ARBA" id="ARBA00004651"/>
    </source>
</evidence>
<reference evidence="7 8" key="1">
    <citation type="submission" date="2023-03" db="EMBL/GenBank/DDBJ databases">
        <title>Host association and intracellularity evolved multiple times independently in the Rickettsiales.</title>
        <authorList>
            <person name="Castelli M."/>
            <person name="Nardi T."/>
            <person name="Gammuto L."/>
            <person name="Bellinzona G."/>
            <person name="Sabaneyeva E."/>
            <person name="Potekhin A."/>
            <person name="Serra V."/>
            <person name="Petroni G."/>
            <person name="Sassera D."/>
        </authorList>
    </citation>
    <scope>NUCLEOTIDE SEQUENCE [LARGE SCALE GENOMIC DNA]</scope>
    <source>
        <strain evidence="7 8">Sr 2-6</strain>
    </source>
</reference>
<protein>
    <submittedName>
        <fullName evidence="7">ABC transporter permease</fullName>
    </submittedName>
</protein>
<feature type="transmembrane region" description="Helical" evidence="6">
    <location>
        <begin position="181"/>
        <end position="202"/>
    </location>
</feature>
<keyword evidence="5 6" id="KW-0472">Membrane</keyword>
<evidence type="ECO:0000256" key="4">
    <source>
        <dbReference type="ARBA" id="ARBA00022989"/>
    </source>
</evidence>
<dbReference type="PANTHER" id="PTHR32196">
    <property type="entry name" value="ABC TRANSPORTER PERMEASE PROTEIN YPHD-RELATED-RELATED"/>
    <property type="match status" value="1"/>
</dbReference>
<name>A0ABU5NAR9_9RICK</name>
<evidence type="ECO:0000256" key="6">
    <source>
        <dbReference type="SAM" id="Phobius"/>
    </source>
</evidence>
<comment type="subcellular location">
    <subcellularLocation>
        <location evidence="1">Cell membrane</location>
        <topology evidence="1">Multi-pass membrane protein</topology>
    </subcellularLocation>
</comment>
<feature type="transmembrane region" description="Helical" evidence="6">
    <location>
        <begin position="65"/>
        <end position="84"/>
    </location>
</feature>
<dbReference type="Proteomes" id="UP001291687">
    <property type="component" value="Unassembled WGS sequence"/>
</dbReference>
<gene>
    <name evidence="7" type="ORF">Megvenef_00221</name>
</gene>
<dbReference type="Pfam" id="PF02653">
    <property type="entry name" value="BPD_transp_2"/>
    <property type="match status" value="1"/>
</dbReference>
<organism evidence="7 8">
    <name type="scientific">Candidatus Megaera venefica</name>
    <dbReference type="NCBI Taxonomy" id="2055910"/>
    <lineage>
        <taxon>Bacteria</taxon>
        <taxon>Pseudomonadati</taxon>
        <taxon>Pseudomonadota</taxon>
        <taxon>Alphaproteobacteria</taxon>
        <taxon>Rickettsiales</taxon>
        <taxon>Rickettsiaceae</taxon>
        <taxon>Candidatus Megaera</taxon>
    </lineage>
</organism>
<proteinExistence type="predicted"/>
<keyword evidence="3 6" id="KW-0812">Transmembrane</keyword>